<comment type="caution">
    <text evidence="1">The sequence shown here is derived from an EMBL/GenBank/DDBJ whole genome shotgun (WGS) entry which is preliminary data.</text>
</comment>
<keyword evidence="2" id="KW-1185">Reference proteome</keyword>
<evidence type="ECO:0000313" key="1">
    <source>
        <dbReference type="EMBL" id="RHW31860.1"/>
    </source>
</evidence>
<gene>
    <name evidence="1" type="ORF">D1B32_11520</name>
</gene>
<dbReference type="Proteomes" id="UP000285456">
    <property type="component" value="Unassembled WGS sequence"/>
</dbReference>
<evidence type="ECO:0000313" key="2">
    <source>
        <dbReference type="Proteomes" id="UP000285456"/>
    </source>
</evidence>
<reference evidence="1 2" key="1">
    <citation type="journal article" date="2007" name="Int. J. Syst. Evol. Microbiol.">
        <title>Oceanobacillus profundus sp. nov., isolated from a deep-sea sediment core.</title>
        <authorList>
            <person name="Kim Y.G."/>
            <person name="Choi D.H."/>
            <person name="Hyun S."/>
            <person name="Cho B.C."/>
        </authorList>
    </citation>
    <scope>NUCLEOTIDE SEQUENCE [LARGE SCALE GENOMIC DNA]</scope>
    <source>
        <strain evidence="1 2">DSM 18246</strain>
    </source>
</reference>
<proteinExistence type="predicted"/>
<name>A0A417YGB1_9BACI</name>
<sequence>MFIIDVINDRMVNIIAQREIYDFEREWLKEHPYRLSRKFEEEMPEFPNHDEARKYFEGKFEGNFLPSNVDIIDGKHLYFYDLVVHRENYDKFKKDLLEKGFYSGMDGALSYHPVEIWEDGRIHIVY</sequence>
<dbReference type="EMBL" id="QWEH01000007">
    <property type="protein sequence ID" value="RHW31860.1"/>
    <property type="molecule type" value="Genomic_DNA"/>
</dbReference>
<accession>A0A417YGB1</accession>
<protein>
    <submittedName>
        <fullName evidence="1">Uncharacterized protein</fullName>
    </submittedName>
</protein>
<dbReference type="AlphaFoldDB" id="A0A417YGB1"/>
<dbReference type="RefSeq" id="WP_118889418.1">
    <property type="nucleotide sequence ID" value="NZ_QWEH01000007.1"/>
</dbReference>
<organism evidence="1 2">
    <name type="scientific">Oceanobacillus profundus</name>
    <dbReference type="NCBI Taxonomy" id="372463"/>
    <lineage>
        <taxon>Bacteria</taxon>
        <taxon>Bacillati</taxon>
        <taxon>Bacillota</taxon>
        <taxon>Bacilli</taxon>
        <taxon>Bacillales</taxon>
        <taxon>Bacillaceae</taxon>
        <taxon>Oceanobacillus</taxon>
    </lineage>
</organism>